<dbReference type="PANTHER" id="PTHR16189:SF3">
    <property type="entry name" value="AMINO ACID TRANSPORTER TRANSMEMBRANE DOMAIN-CONTAINING PROTEIN"/>
    <property type="match status" value="1"/>
</dbReference>
<evidence type="ECO:0000259" key="7">
    <source>
        <dbReference type="Pfam" id="PF01490"/>
    </source>
</evidence>
<gene>
    <name evidence="8" type="ORF">CcCBS67573_g00630</name>
</gene>
<feature type="transmembrane region" description="Helical" evidence="6">
    <location>
        <begin position="52"/>
        <end position="70"/>
    </location>
</feature>
<protein>
    <recommendedName>
        <fullName evidence="7">Amino acid transporter transmembrane domain-containing protein</fullName>
    </recommendedName>
</protein>
<evidence type="ECO:0000256" key="1">
    <source>
        <dbReference type="ARBA" id="ARBA00004370"/>
    </source>
</evidence>
<dbReference type="STRING" id="246404.A0A507FNZ1"/>
<dbReference type="PANTHER" id="PTHR16189">
    <property type="entry name" value="TRANSMEMBRANE PROTEIN 104-RELATED"/>
    <property type="match status" value="1"/>
</dbReference>
<dbReference type="InterPro" id="IPR013057">
    <property type="entry name" value="AA_transpt_TM"/>
</dbReference>
<feature type="transmembrane region" description="Helical" evidence="6">
    <location>
        <begin position="210"/>
        <end position="229"/>
    </location>
</feature>
<proteinExistence type="predicted"/>
<sequence length="830" mass="90087">MLDRRRQTIRLLAASKTVSYFGGVCLLFNAMTGSGIPFVANAFATLGWFPPFVLFLLFAAISAFSCLFTIEAMQSIPGNKHFQGKVEFGTLVNFYFGSVEHVIAQFFLYGAIQCQAMNAILLCAQSFDSITADIFHQTCGVTFPSNQTYSFGWHCYVQNPQYANDWLRVPEGLESSGSPFGSERVLVSVGYMIVLLLSFPLSQINLDDNIQVQMAAFVMTCVIAAEWIAQSGIKMGLTGVAALKPLIPDAAAAFAQNLGPIILNFSCTIFVPSWINLKSKNVNAHNTVWLCMLMAVIAYGCVGLIPALAFPTLPDTPNMLTVFSSTDQYPTFPALATVNKAFNYAFAIVMLLPSISMSFIVSHDNLSQNFTLDTLAQKFLAKFLCFVLPWLLVLPLQAESLLSVFIGFTGVLLVAPANFVIPFVIYIKCVSFRRTYNTTKALSPKQTSILKQVHRLSGSITAYLDIQTKPSATGGGVIQRALTVLSQTLDRSASKANPRTPATLLAPGSSGLSRGGTIVGKPSIRRPVWKFEWCDEEVEPVEEGGGNPGSDGKALPSTDTLILKGKLDDVDDSNAASSRQESSFAQVEVDTLESSGIPSIRIHFSNENVAQEMEPSNTPGDTNASPAADCDEFWLNEQVPDPEEEISKLRALSVQSGPHRTKTINSLFGAIRQLSVASEVSDSTASVLSPTLPGGIGFLMSRRSGEQDGIHNLSLKIPRSRAGSLSPSFSVASPIRSPTLSEKDSSEQREDDEVFIDLNALQLAVAAEKRDRSLRRCVTEYADSHFVCPTFVAVPMWMPMRGIPLAVILLTLTSAICVIVIGLQIWSVCQ</sequence>
<feature type="region of interest" description="Disordered" evidence="5">
    <location>
        <begin position="538"/>
        <end position="557"/>
    </location>
</feature>
<keyword evidence="3 6" id="KW-1133">Transmembrane helix</keyword>
<dbReference type="GO" id="GO:0016020">
    <property type="term" value="C:membrane"/>
    <property type="evidence" value="ECO:0007669"/>
    <property type="project" value="UniProtKB-SubCell"/>
</dbReference>
<evidence type="ECO:0000256" key="3">
    <source>
        <dbReference type="ARBA" id="ARBA00022989"/>
    </source>
</evidence>
<dbReference type="Pfam" id="PF01490">
    <property type="entry name" value="Aa_trans"/>
    <property type="match status" value="1"/>
</dbReference>
<evidence type="ECO:0000256" key="2">
    <source>
        <dbReference type="ARBA" id="ARBA00022692"/>
    </source>
</evidence>
<evidence type="ECO:0000313" key="9">
    <source>
        <dbReference type="Proteomes" id="UP000320333"/>
    </source>
</evidence>
<organism evidence="8 9">
    <name type="scientific">Chytriomyces confervae</name>
    <dbReference type="NCBI Taxonomy" id="246404"/>
    <lineage>
        <taxon>Eukaryota</taxon>
        <taxon>Fungi</taxon>
        <taxon>Fungi incertae sedis</taxon>
        <taxon>Chytridiomycota</taxon>
        <taxon>Chytridiomycota incertae sedis</taxon>
        <taxon>Chytridiomycetes</taxon>
        <taxon>Chytridiales</taxon>
        <taxon>Chytriomycetaceae</taxon>
        <taxon>Chytriomyces</taxon>
    </lineage>
</organism>
<feature type="transmembrane region" description="Helical" evidence="6">
    <location>
        <begin position="185"/>
        <end position="204"/>
    </location>
</feature>
<dbReference type="Proteomes" id="UP000320333">
    <property type="component" value="Unassembled WGS sequence"/>
</dbReference>
<feature type="region of interest" description="Disordered" evidence="5">
    <location>
        <begin position="720"/>
        <end position="748"/>
    </location>
</feature>
<feature type="transmembrane region" description="Helical" evidence="6">
    <location>
        <begin position="20"/>
        <end position="40"/>
    </location>
</feature>
<keyword evidence="2 6" id="KW-0812">Transmembrane</keyword>
<keyword evidence="4 6" id="KW-0472">Membrane</keyword>
<dbReference type="AlphaFoldDB" id="A0A507FNZ1"/>
<feature type="transmembrane region" description="Helical" evidence="6">
    <location>
        <begin position="805"/>
        <end position="826"/>
    </location>
</feature>
<feature type="transmembrane region" description="Helical" evidence="6">
    <location>
        <begin position="288"/>
        <end position="310"/>
    </location>
</feature>
<feature type="transmembrane region" description="Helical" evidence="6">
    <location>
        <begin position="380"/>
        <end position="398"/>
    </location>
</feature>
<evidence type="ECO:0000256" key="5">
    <source>
        <dbReference type="SAM" id="MobiDB-lite"/>
    </source>
</evidence>
<feature type="domain" description="Amino acid transporter transmembrane" evidence="7">
    <location>
        <begin position="18"/>
        <end position="141"/>
    </location>
</feature>
<evidence type="ECO:0000256" key="6">
    <source>
        <dbReference type="SAM" id="Phobius"/>
    </source>
</evidence>
<evidence type="ECO:0000313" key="8">
    <source>
        <dbReference type="EMBL" id="TPX78139.1"/>
    </source>
</evidence>
<evidence type="ECO:0000256" key="4">
    <source>
        <dbReference type="ARBA" id="ARBA00023136"/>
    </source>
</evidence>
<dbReference type="OrthoDB" id="294541at2759"/>
<name>A0A507FNZ1_9FUNG</name>
<reference evidence="8 9" key="1">
    <citation type="journal article" date="2019" name="Sci. Rep.">
        <title>Comparative genomics of chytrid fungi reveal insights into the obligate biotrophic and pathogenic lifestyle of Synchytrium endobioticum.</title>
        <authorList>
            <person name="van de Vossenberg B.T.L.H."/>
            <person name="Warris S."/>
            <person name="Nguyen H.D.T."/>
            <person name="van Gent-Pelzer M.P.E."/>
            <person name="Joly D.L."/>
            <person name="van de Geest H.C."/>
            <person name="Bonants P.J.M."/>
            <person name="Smith D.S."/>
            <person name="Levesque C.A."/>
            <person name="van der Lee T.A.J."/>
        </authorList>
    </citation>
    <scope>NUCLEOTIDE SEQUENCE [LARGE SCALE GENOMIC DNA]</scope>
    <source>
        <strain evidence="8 9">CBS 675.73</strain>
    </source>
</reference>
<feature type="transmembrane region" description="Helical" evidence="6">
    <location>
        <begin position="341"/>
        <end position="360"/>
    </location>
</feature>
<feature type="compositionally biased region" description="Polar residues" evidence="5">
    <location>
        <begin position="723"/>
        <end position="740"/>
    </location>
</feature>
<feature type="transmembrane region" description="Helical" evidence="6">
    <location>
        <begin position="404"/>
        <end position="427"/>
    </location>
</feature>
<accession>A0A507FNZ1</accession>
<keyword evidence="9" id="KW-1185">Reference proteome</keyword>
<comment type="subcellular location">
    <subcellularLocation>
        <location evidence="1">Membrane</location>
    </subcellularLocation>
</comment>
<dbReference type="EMBL" id="QEAP01000008">
    <property type="protein sequence ID" value="TPX78139.1"/>
    <property type="molecule type" value="Genomic_DNA"/>
</dbReference>
<comment type="caution">
    <text evidence="8">The sequence shown here is derived from an EMBL/GenBank/DDBJ whole genome shotgun (WGS) entry which is preliminary data.</text>
</comment>